<feature type="compositionally biased region" description="Low complexity" evidence="3">
    <location>
        <begin position="328"/>
        <end position="349"/>
    </location>
</feature>
<feature type="compositionally biased region" description="Low complexity" evidence="3">
    <location>
        <begin position="276"/>
        <end position="298"/>
    </location>
</feature>
<feature type="domain" description="PH" evidence="6">
    <location>
        <begin position="413"/>
        <end position="509"/>
    </location>
</feature>
<dbReference type="AlphaFoldDB" id="A0A8H7SK67"/>
<dbReference type="InterPro" id="IPR001660">
    <property type="entry name" value="SAM"/>
</dbReference>
<name>A0A8H7SK67_9FUNG</name>
<evidence type="ECO:0000256" key="1">
    <source>
        <dbReference type="ARBA" id="ARBA00022443"/>
    </source>
</evidence>
<accession>A0A8H7SK67</accession>
<proteinExistence type="predicted"/>
<feature type="region of interest" description="Disordered" evidence="3">
    <location>
        <begin position="591"/>
        <end position="669"/>
    </location>
</feature>
<evidence type="ECO:0000259" key="6">
    <source>
        <dbReference type="PROSITE" id="PS50003"/>
    </source>
</evidence>
<dbReference type="InterPro" id="IPR001452">
    <property type="entry name" value="SH3_domain"/>
</dbReference>
<dbReference type="Pfam" id="PF07647">
    <property type="entry name" value="SAM_2"/>
    <property type="match status" value="1"/>
</dbReference>
<dbReference type="Proteomes" id="UP000613177">
    <property type="component" value="Unassembled WGS sequence"/>
</dbReference>
<feature type="compositionally biased region" description="Low complexity" evidence="3">
    <location>
        <begin position="634"/>
        <end position="669"/>
    </location>
</feature>
<evidence type="ECO:0000256" key="2">
    <source>
        <dbReference type="PROSITE-ProRule" id="PRU00192"/>
    </source>
</evidence>
<dbReference type="InterPro" id="IPR011993">
    <property type="entry name" value="PH-like_dom_sf"/>
</dbReference>
<dbReference type="PROSITE" id="PS50105">
    <property type="entry name" value="SAM_DOMAIN"/>
    <property type="match status" value="1"/>
</dbReference>
<reference evidence="8" key="1">
    <citation type="submission" date="2021-01" db="EMBL/GenBank/DDBJ databases">
        <title>Metabolic potential, ecology and presence of endohyphal bacteria is reflected in genomic diversity of Mucoromycotina.</title>
        <authorList>
            <person name="Muszewska A."/>
            <person name="Okrasinska A."/>
            <person name="Steczkiewicz K."/>
            <person name="Drgas O."/>
            <person name="Orlowska M."/>
            <person name="Perlinska-Lenart U."/>
            <person name="Aleksandrzak-Piekarczyk T."/>
            <person name="Szatraj K."/>
            <person name="Zielenkiewicz U."/>
            <person name="Pilsyk S."/>
            <person name="Malc E."/>
            <person name="Mieczkowski P."/>
            <person name="Kruszewska J.S."/>
            <person name="Biernat P."/>
            <person name="Pawlowska J."/>
        </authorList>
    </citation>
    <scope>NUCLEOTIDE SEQUENCE</scope>
    <source>
        <strain evidence="8">WA0000018081</strain>
    </source>
</reference>
<keyword evidence="4" id="KW-1133">Transmembrane helix</keyword>
<dbReference type="Pfam" id="PF00169">
    <property type="entry name" value="PH"/>
    <property type="match status" value="1"/>
</dbReference>
<feature type="region of interest" description="Disordered" evidence="3">
    <location>
        <begin position="256"/>
        <end position="298"/>
    </location>
</feature>
<dbReference type="SUPFAM" id="SSF47576">
    <property type="entry name" value="Calponin-homology domain, CH-domain"/>
    <property type="match status" value="1"/>
</dbReference>
<dbReference type="SUPFAM" id="SSF47769">
    <property type="entry name" value="SAM/Pointed domain"/>
    <property type="match status" value="1"/>
</dbReference>
<dbReference type="Gene3D" id="2.30.29.30">
    <property type="entry name" value="Pleckstrin-homology domain (PH domain)/Phosphotyrosine-binding domain (PTB)"/>
    <property type="match status" value="1"/>
</dbReference>
<dbReference type="PANTHER" id="PTHR12752">
    <property type="entry name" value="PHOSPHOINOSITOL 3-PHOSPHATE-BINDING PROTEIN"/>
    <property type="match status" value="1"/>
</dbReference>
<feature type="transmembrane region" description="Helical" evidence="4">
    <location>
        <begin position="41"/>
        <end position="59"/>
    </location>
</feature>
<evidence type="ECO:0000313" key="8">
    <source>
        <dbReference type="EMBL" id="KAG2230732.1"/>
    </source>
</evidence>
<keyword evidence="1 2" id="KW-0728">SH3 domain</keyword>
<dbReference type="SUPFAM" id="SSF50044">
    <property type="entry name" value="SH3-domain"/>
    <property type="match status" value="1"/>
</dbReference>
<dbReference type="SMART" id="SM00233">
    <property type="entry name" value="PH"/>
    <property type="match status" value="1"/>
</dbReference>
<feature type="domain" description="SAM" evidence="7">
    <location>
        <begin position="137"/>
        <end position="180"/>
    </location>
</feature>
<sequence>MPGREVVYTIHKFEAENVDEISINVGEKVIVLGKDEGYNDGWWQVTFFFFFFWVFIYFLKKQFFFFFFFQGRNIRGETGLFPITYTVKQLPTTVLENKIDSLENTISKMKVPSTNSKMIQTNVNKSLLENNSPVEEWTTEQVANWLITIGFDQQIANNFRDQEISGDILLELTLDSLKELQFSTATKIEPRVTSPFPEATTYYNNKQPYIDDDLVSDYSSVIRNSRNNERKPISPSRPSLPLDMDLIASSPRLSTLVERQGSISSVRTTNTERSQRPPQQVQQPPVQQQHVQQQHVQQQHVQQQHVQQQQQRIHQLQAQQQQIQQQQIQQQTQRPISHQTTPPTAPATTNGSSEWRRNTMNNIKPREVEEVKGRYSFMRSSLLPNNKLQSVIPNTSMVRRSEDVSTLAEVSSCPDMEGWLYKQGDKYKTWNKRWFVLKTNNLFYFKSPKAVRMKGIINLKGYRIEVDESIHSGKYCFKVHHERERTFYFYTDFEKSMKEWLKALMKATIARDFATPVMSSSTIPTISLEMARKMRPRPPSTIFYQKDTRSSTPSNYRIHNNLDQQFSLMALEEHDALPIVPFSQLNDTVRSRAPSAMSMSRQQQQRVMSPDNVSEYSSRLKDSGFNSAHGANLSRSITESSSNSSTHKSSSAKSVQIQPAPSSVVNSPPSVVFYPDEEDEDLIDPEHMSVIEVNRYNGQPEKDTLYRHEEESEDLFTNTMMKKQQRYVDWVNSNIQKENHIRHITDLRTGEALLDLLEALSQQEIIRPVTNPSQSENVHSMDRVITAFKFMAAESIELDGACTVRDVLNANSDKTMYMLDSIKYWSKSNPNELAVGGKKMASGGTFGEDDQCKLRELETENILPPNTFASR</sequence>
<evidence type="ECO:0000259" key="5">
    <source>
        <dbReference type="PROSITE" id="PS50002"/>
    </source>
</evidence>
<dbReference type="Gene3D" id="1.10.150.50">
    <property type="entry name" value="Transcription Factor, Ets-1"/>
    <property type="match status" value="1"/>
</dbReference>
<dbReference type="InterPro" id="IPR001849">
    <property type="entry name" value="PH_domain"/>
</dbReference>
<dbReference type="FunFam" id="2.30.29.30:FF:000286">
    <property type="entry name" value="PH-protein kinase domain containing protein"/>
    <property type="match status" value="1"/>
</dbReference>
<feature type="compositionally biased region" description="Polar residues" evidence="3">
    <location>
        <begin position="350"/>
        <end position="362"/>
    </location>
</feature>
<dbReference type="SUPFAM" id="SSF50729">
    <property type="entry name" value="PH domain-like"/>
    <property type="match status" value="1"/>
</dbReference>
<dbReference type="EMBL" id="JAEPRE010000186">
    <property type="protein sequence ID" value="KAG2230732.1"/>
    <property type="molecule type" value="Genomic_DNA"/>
</dbReference>
<feature type="compositionally biased region" description="Low complexity" evidence="3">
    <location>
        <begin position="591"/>
        <end position="610"/>
    </location>
</feature>
<dbReference type="CDD" id="cd00174">
    <property type="entry name" value="SH3"/>
    <property type="match status" value="1"/>
</dbReference>
<dbReference type="PANTHER" id="PTHR12752:SF9">
    <property type="entry name" value="KRAMER, ISOFORM I"/>
    <property type="match status" value="1"/>
</dbReference>
<evidence type="ECO:0000259" key="7">
    <source>
        <dbReference type="PROSITE" id="PS50105"/>
    </source>
</evidence>
<dbReference type="InterPro" id="IPR036028">
    <property type="entry name" value="SH3-like_dom_sf"/>
</dbReference>
<dbReference type="SMART" id="SM00454">
    <property type="entry name" value="SAM"/>
    <property type="match status" value="1"/>
</dbReference>
<comment type="caution">
    <text evidence="8">The sequence shown here is derived from an EMBL/GenBank/DDBJ whole genome shotgun (WGS) entry which is preliminary data.</text>
</comment>
<evidence type="ECO:0000256" key="4">
    <source>
        <dbReference type="SAM" id="Phobius"/>
    </source>
</evidence>
<keyword evidence="4" id="KW-0812">Transmembrane</keyword>
<dbReference type="InterPro" id="IPR036872">
    <property type="entry name" value="CH_dom_sf"/>
</dbReference>
<protein>
    <submittedName>
        <fullName evidence="8">Uncharacterized protein</fullName>
    </submittedName>
</protein>
<evidence type="ECO:0000313" key="9">
    <source>
        <dbReference type="Proteomes" id="UP000613177"/>
    </source>
</evidence>
<evidence type="ECO:0000256" key="3">
    <source>
        <dbReference type="SAM" id="MobiDB-lite"/>
    </source>
</evidence>
<keyword evidence="4" id="KW-0472">Membrane</keyword>
<feature type="region of interest" description="Disordered" evidence="3">
    <location>
        <begin position="328"/>
        <end position="367"/>
    </location>
</feature>
<dbReference type="PROSITE" id="PS50003">
    <property type="entry name" value="PH_DOMAIN"/>
    <property type="match status" value="1"/>
</dbReference>
<dbReference type="Gene3D" id="1.10.418.10">
    <property type="entry name" value="Calponin-like domain"/>
    <property type="match status" value="1"/>
</dbReference>
<feature type="domain" description="SH3" evidence="5">
    <location>
        <begin position="2"/>
        <end position="91"/>
    </location>
</feature>
<dbReference type="InterPro" id="IPR013761">
    <property type="entry name" value="SAM/pointed_sf"/>
</dbReference>
<dbReference type="Gene3D" id="2.30.30.40">
    <property type="entry name" value="SH3 Domains"/>
    <property type="match status" value="1"/>
</dbReference>
<gene>
    <name evidence="8" type="ORF">INT48_004785</name>
</gene>
<dbReference type="PROSITE" id="PS50002">
    <property type="entry name" value="SH3"/>
    <property type="match status" value="1"/>
</dbReference>
<keyword evidence="9" id="KW-1185">Reference proteome</keyword>
<organism evidence="8 9">
    <name type="scientific">Thamnidium elegans</name>
    <dbReference type="NCBI Taxonomy" id="101142"/>
    <lineage>
        <taxon>Eukaryota</taxon>
        <taxon>Fungi</taxon>
        <taxon>Fungi incertae sedis</taxon>
        <taxon>Mucoromycota</taxon>
        <taxon>Mucoromycotina</taxon>
        <taxon>Mucoromycetes</taxon>
        <taxon>Mucorales</taxon>
        <taxon>Mucorineae</taxon>
        <taxon>Mucoraceae</taxon>
        <taxon>Thamnidium</taxon>
    </lineage>
</organism>
<feature type="compositionally biased region" description="Polar residues" evidence="3">
    <location>
        <begin position="261"/>
        <end position="272"/>
    </location>
</feature>
<dbReference type="SMART" id="SM00326">
    <property type="entry name" value="SH3"/>
    <property type="match status" value="1"/>
</dbReference>